<dbReference type="AlphaFoldDB" id="A0A1M6D863"/>
<keyword evidence="2" id="KW-1185">Reference proteome</keyword>
<dbReference type="STRING" id="570521.SAMN04488508_102475"/>
<gene>
    <name evidence="1" type="ORF">SAMN04488508_102475</name>
</gene>
<name>A0A1M6D863_9FLAO</name>
<evidence type="ECO:0000313" key="2">
    <source>
        <dbReference type="Proteomes" id="UP000184432"/>
    </source>
</evidence>
<protein>
    <submittedName>
        <fullName evidence="1">Uncharacterized protein</fullName>
    </submittedName>
</protein>
<accession>A0A1M6D863</accession>
<reference evidence="2" key="1">
    <citation type="submission" date="2016-11" db="EMBL/GenBank/DDBJ databases">
        <authorList>
            <person name="Varghese N."/>
            <person name="Submissions S."/>
        </authorList>
    </citation>
    <scope>NUCLEOTIDE SEQUENCE [LARGE SCALE GENOMIC DNA]</scope>
    <source>
        <strain evidence="2">DSM 22623</strain>
    </source>
</reference>
<proteinExistence type="predicted"/>
<sequence>MFFKIKSYLQFLFKSTNQHGVHSPFVYQLVTKCFYNKKKLEVYDTIKTWNLRDEENSAFKLKTLKLLFRLPTYLNYQNIFLSKGTPKIISQIWSSQNELDNTSKIDTHPTYDLIYIDLHKDILSVAEVIEFFSYTHNDSLVLLRGIHNSSEHLLLWDTLKQHPQVQVTIDTFYLGFVFFRKEQAKEHFTIRL</sequence>
<dbReference type="RefSeq" id="WP_073315256.1">
    <property type="nucleotide sequence ID" value="NZ_FQYP01000002.1"/>
</dbReference>
<organism evidence="1 2">
    <name type="scientific">Aquimarina spongiae</name>
    <dbReference type="NCBI Taxonomy" id="570521"/>
    <lineage>
        <taxon>Bacteria</taxon>
        <taxon>Pseudomonadati</taxon>
        <taxon>Bacteroidota</taxon>
        <taxon>Flavobacteriia</taxon>
        <taxon>Flavobacteriales</taxon>
        <taxon>Flavobacteriaceae</taxon>
        <taxon>Aquimarina</taxon>
    </lineage>
</organism>
<dbReference type="Proteomes" id="UP000184432">
    <property type="component" value="Unassembled WGS sequence"/>
</dbReference>
<evidence type="ECO:0000313" key="1">
    <source>
        <dbReference type="EMBL" id="SHI69178.1"/>
    </source>
</evidence>
<dbReference type="EMBL" id="FQYP01000002">
    <property type="protein sequence ID" value="SHI69178.1"/>
    <property type="molecule type" value="Genomic_DNA"/>
</dbReference>